<dbReference type="SUPFAM" id="SSF57603">
    <property type="entry name" value="FnI-like domain"/>
    <property type="match status" value="4"/>
</dbReference>
<dbReference type="InterPro" id="IPR011061">
    <property type="entry name" value="Hirudin/antistatin"/>
</dbReference>
<dbReference type="GO" id="GO:0004867">
    <property type="term" value="F:serine-type endopeptidase inhibitor activity"/>
    <property type="evidence" value="ECO:0007669"/>
    <property type="project" value="InterPro"/>
</dbReference>
<dbReference type="InterPro" id="IPR001007">
    <property type="entry name" value="VWF_dom"/>
</dbReference>
<keyword evidence="2" id="KW-0677">Repeat</keyword>
<name>A0A8S9Y1M0_APOLU</name>
<dbReference type="Pfam" id="PF02822">
    <property type="entry name" value="Antistasin"/>
    <property type="match status" value="2"/>
</dbReference>
<feature type="domain" description="VWFC" evidence="4">
    <location>
        <begin position="391"/>
        <end position="448"/>
    </location>
</feature>
<feature type="domain" description="VWFC" evidence="4">
    <location>
        <begin position="250"/>
        <end position="321"/>
    </location>
</feature>
<keyword evidence="3" id="KW-0812">Transmembrane</keyword>
<dbReference type="OrthoDB" id="5976811at2759"/>
<feature type="domain" description="VWFC" evidence="4">
    <location>
        <begin position="589"/>
        <end position="642"/>
    </location>
</feature>
<dbReference type="AlphaFoldDB" id="A0A8S9Y1M0"/>
<dbReference type="Pfam" id="PF23334">
    <property type="entry name" value="VWC2L_2nd"/>
    <property type="match status" value="1"/>
</dbReference>
<dbReference type="Proteomes" id="UP000466442">
    <property type="component" value="Unassembled WGS sequence"/>
</dbReference>
<evidence type="ECO:0000313" key="6">
    <source>
        <dbReference type="EMBL" id="KAF6214669.1"/>
    </source>
</evidence>
<evidence type="ECO:0000313" key="7">
    <source>
        <dbReference type="Proteomes" id="UP000466442"/>
    </source>
</evidence>
<evidence type="ECO:0000256" key="2">
    <source>
        <dbReference type="ARBA" id="ARBA00022737"/>
    </source>
</evidence>
<evidence type="ECO:0000259" key="5">
    <source>
        <dbReference type="PROSITE" id="PS51252"/>
    </source>
</evidence>
<dbReference type="PROSITE" id="PS01208">
    <property type="entry name" value="VWFC_1"/>
    <property type="match status" value="3"/>
</dbReference>
<dbReference type="GO" id="GO:0005886">
    <property type="term" value="C:plasma membrane"/>
    <property type="evidence" value="ECO:0007669"/>
    <property type="project" value="TreeGrafter"/>
</dbReference>
<feature type="domain" description="VWFC" evidence="4">
    <location>
        <begin position="458"/>
        <end position="515"/>
    </location>
</feature>
<gene>
    <name evidence="6" type="ORF">GE061_009412</name>
</gene>
<feature type="transmembrane region" description="Helical" evidence="3">
    <location>
        <begin position="657"/>
        <end position="680"/>
    </location>
</feature>
<dbReference type="PROSITE" id="PS50184">
    <property type="entry name" value="VWFC_2"/>
    <property type="match status" value="6"/>
</dbReference>
<dbReference type="InterPro" id="IPR004094">
    <property type="entry name" value="Antistasin-like"/>
</dbReference>
<accession>A0A8S9Y1M0</accession>
<feature type="domain" description="VWFC" evidence="4">
    <location>
        <begin position="178"/>
        <end position="236"/>
    </location>
</feature>
<reference evidence="6" key="1">
    <citation type="journal article" date="2021" name="Mol. Ecol. Resour.">
        <title>Apolygus lucorum genome provides insights into omnivorousness and mesophyll feeding.</title>
        <authorList>
            <person name="Liu Y."/>
            <person name="Liu H."/>
            <person name="Wang H."/>
            <person name="Huang T."/>
            <person name="Liu B."/>
            <person name="Yang B."/>
            <person name="Yin L."/>
            <person name="Li B."/>
            <person name="Zhang Y."/>
            <person name="Zhang S."/>
            <person name="Jiang F."/>
            <person name="Zhang X."/>
            <person name="Ren Y."/>
            <person name="Wang B."/>
            <person name="Wang S."/>
            <person name="Lu Y."/>
            <person name="Wu K."/>
            <person name="Fan W."/>
            <person name="Wang G."/>
        </authorList>
    </citation>
    <scope>NUCLEOTIDE SEQUENCE</scope>
    <source>
        <strain evidence="6">12Hb</strain>
    </source>
</reference>
<protein>
    <recommendedName>
        <fullName evidence="8">VWFC domain-containing protein</fullName>
    </recommendedName>
</protein>
<keyword evidence="3" id="KW-1133">Transmembrane helix</keyword>
<sequence length="719" mass="78275">MTPYFARIMAWNYARYGGMATFGLNCSGTDDCGDDQLCPADSILEAETEKCVCLANHCSPPRCPAKSKRVLTHNATGTPGDCCDVFECTSESEVNCTGVVCPEDKEECPSDSSRLPKSLKEGDCCGVSHGCECFPCAPPSPSFCLSTQIIKVLRPGNRKPGTCCPVYECQPLKGSKAKVCIYDHEEKPDGSKWKKNKCSECTCIGGMVHCTTNCPPLPDVCVSTTIPKGQCCPVCLNPSDPVDSPDMKPRGCMTDRGVVYEDGATWEEDDCTYCACKDGYKSCQAGMCQQNENSCKLPCEPVFSKDGSGNMLCKCFDSTCPPMTACSKKCKHGYKTDKNGCSVCKCDHCRPVDNCKKKCPHGLQTNDKGCPICKCKQSPAINESIDKPTSTSCITEEGIPRDDGEVWFDGCRQCYCYGGKEMCALVSCPKLTCSDPIASKNSCCPICPGNETRSGVHVVCYGPGGVKKEGETWSDGCMECMCHGGRVMCHQELCPPTICTHPLPPQDGSCCSKCPQPVELPQPNIKACESDRPAGSQWRRDSCVSCVCNNGTTDCYTQVCNQLDSTCKHPLQVKNQCCSICFDNFQEENTCQMGNVTFSVGDVWEVKKCERCTCGPGHIITCTQTVCDSGCSNSNPCCPNCPGTFGHDGGGLRGVKLWMLLFVVCTIVTFALAFCMRYYCQKRHRYIHEFKICDPVPRNCNYKFVATYENPSSPLKGPV</sequence>
<evidence type="ECO:0000256" key="1">
    <source>
        <dbReference type="ARBA" id="ARBA00022729"/>
    </source>
</evidence>
<evidence type="ECO:0000256" key="3">
    <source>
        <dbReference type="SAM" id="Phobius"/>
    </source>
</evidence>
<dbReference type="PANTHER" id="PTHR46439">
    <property type="entry name" value="CYSTEINE-RICH MOTOR NEURON 1 PROTEIN"/>
    <property type="match status" value="1"/>
</dbReference>
<keyword evidence="1" id="KW-0732">Signal</keyword>
<comment type="caution">
    <text evidence="6">The sequence shown here is derived from an EMBL/GenBank/DDBJ whole genome shotgun (WGS) entry which is preliminary data.</text>
</comment>
<dbReference type="PANTHER" id="PTHR46439:SF1">
    <property type="entry name" value="CYSTEINE-RICH MOTOR NEURON 1 PROTEIN"/>
    <property type="match status" value="1"/>
</dbReference>
<keyword evidence="3" id="KW-0472">Membrane</keyword>
<dbReference type="Pfam" id="PF00093">
    <property type="entry name" value="VWC"/>
    <property type="match status" value="1"/>
</dbReference>
<dbReference type="EMBL" id="WIXP02000002">
    <property type="protein sequence ID" value="KAF6214669.1"/>
    <property type="molecule type" value="Genomic_DNA"/>
</dbReference>
<dbReference type="SUPFAM" id="SSF57262">
    <property type="entry name" value="Leech antihemostatic proteins"/>
    <property type="match status" value="2"/>
</dbReference>
<dbReference type="SMART" id="SM00214">
    <property type="entry name" value="VWC"/>
    <property type="match status" value="6"/>
</dbReference>
<dbReference type="Gene3D" id="6.20.200.20">
    <property type="match status" value="4"/>
</dbReference>
<evidence type="ECO:0000259" key="4">
    <source>
        <dbReference type="PROSITE" id="PS50184"/>
    </source>
</evidence>
<proteinExistence type="predicted"/>
<keyword evidence="7" id="KW-1185">Reference proteome</keyword>
<feature type="domain" description="VWFC" evidence="4">
    <location>
        <begin position="535"/>
        <end position="582"/>
    </location>
</feature>
<evidence type="ECO:0008006" key="8">
    <source>
        <dbReference type="Google" id="ProtNLM"/>
    </source>
</evidence>
<dbReference type="InterPro" id="IPR052624">
    <property type="entry name" value="CRIM1"/>
</dbReference>
<feature type="domain" description="Antistasin-like" evidence="5">
    <location>
        <begin position="320"/>
        <end position="346"/>
    </location>
</feature>
<feature type="domain" description="Antistasin-like" evidence="5">
    <location>
        <begin position="349"/>
        <end position="375"/>
    </location>
</feature>
<organism evidence="6 7">
    <name type="scientific">Apolygus lucorum</name>
    <name type="common">Small green plant bug</name>
    <name type="synonym">Lygocoris lucorum</name>
    <dbReference type="NCBI Taxonomy" id="248454"/>
    <lineage>
        <taxon>Eukaryota</taxon>
        <taxon>Metazoa</taxon>
        <taxon>Ecdysozoa</taxon>
        <taxon>Arthropoda</taxon>
        <taxon>Hexapoda</taxon>
        <taxon>Insecta</taxon>
        <taxon>Pterygota</taxon>
        <taxon>Neoptera</taxon>
        <taxon>Paraneoptera</taxon>
        <taxon>Hemiptera</taxon>
        <taxon>Heteroptera</taxon>
        <taxon>Panheteroptera</taxon>
        <taxon>Cimicomorpha</taxon>
        <taxon>Miridae</taxon>
        <taxon>Mirini</taxon>
        <taxon>Apolygus</taxon>
    </lineage>
</organism>
<dbReference type="PROSITE" id="PS51252">
    <property type="entry name" value="ANTISTASIN"/>
    <property type="match status" value="2"/>
</dbReference>
<dbReference type="Gene3D" id="2.10.22.10">
    <property type="entry name" value="Antistasin, domain 1"/>
    <property type="match status" value="2"/>
</dbReference>
<dbReference type="Gene3D" id="2.10.70.10">
    <property type="entry name" value="Complement Module, domain 1"/>
    <property type="match status" value="1"/>
</dbReference>